<keyword evidence="1" id="KW-0175">Coiled coil</keyword>
<organism evidence="3 4">
    <name type="scientific">Candidatus Weimeria bifida</name>
    <dbReference type="NCBI Taxonomy" id="2599074"/>
    <lineage>
        <taxon>Bacteria</taxon>
        <taxon>Bacillati</taxon>
        <taxon>Bacillota</taxon>
        <taxon>Clostridia</taxon>
        <taxon>Lachnospirales</taxon>
        <taxon>Lachnospiraceae</taxon>
        <taxon>Candidatus Weimeria</taxon>
    </lineage>
</organism>
<evidence type="ECO:0000256" key="2">
    <source>
        <dbReference type="SAM" id="Phobius"/>
    </source>
</evidence>
<feature type="transmembrane region" description="Helical" evidence="2">
    <location>
        <begin position="12"/>
        <end position="37"/>
    </location>
</feature>
<keyword evidence="2" id="KW-1133">Transmembrane helix</keyword>
<feature type="coiled-coil region" evidence="1">
    <location>
        <begin position="53"/>
        <end position="84"/>
    </location>
</feature>
<evidence type="ECO:0000256" key="1">
    <source>
        <dbReference type="SAM" id="Coils"/>
    </source>
</evidence>
<sequence>MEKINNMVRKFINSVAILLVSTFLVPLIIAIFFVWLLKQVFNIDLQKEGTKVKDKLEKDLAAEKELIRKEKKSAEKEKKIVDKE</sequence>
<proteinExistence type="predicted"/>
<evidence type="ECO:0000313" key="4">
    <source>
        <dbReference type="Proteomes" id="UP000460257"/>
    </source>
</evidence>
<gene>
    <name evidence="3" type="ORF">FRC54_02800</name>
</gene>
<dbReference type="Proteomes" id="UP000460257">
    <property type="component" value="Unassembled WGS sequence"/>
</dbReference>
<keyword evidence="4" id="KW-1185">Reference proteome</keyword>
<accession>A0A6N7IYU6</accession>
<dbReference type="AlphaFoldDB" id="A0A6N7IYU6"/>
<dbReference type="EMBL" id="VOGC01000002">
    <property type="protein sequence ID" value="MQN00908.1"/>
    <property type="molecule type" value="Genomic_DNA"/>
</dbReference>
<name>A0A6N7IYU6_9FIRM</name>
<evidence type="ECO:0000313" key="3">
    <source>
        <dbReference type="EMBL" id="MQN00908.1"/>
    </source>
</evidence>
<keyword evidence="2" id="KW-0472">Membrane</keyword>
<comment type="caution">
    <text evidence="3">The sequence shown here is derived from an EMBL/GenBank/DDBJ whole genome shotgun (WGS) entry which is preliminary data.</text>
</comment>
<keyword evidence="2" id="KW-0812">Transmembrane</keyword>
<protein>
    <submittedName>
        <fullName evidence="3">Uncharacterized protein</fullName>
    </submittedName>
</protein>
<reference evidence="3" key="1">
    <citation type="journal article" date="2020" name="Appl. Environ. Microbiol.">
        <title>Medium-Chain Fatty Acid Synthesis by 'Candidatus Weimeria bifida' gen. nov., sp. nov., and 'Candidatus Pseudoramibacter fermentans' sp. nov.</title>
        <authorList>
            <person name="Scarborough M.J."/>
            <person name="Myers K.S."/>
            <person name="Donohue T.J."/>
            <person name="Noguera D.R."/>
        </authorList>
    </citation>
    <scope>NUCLEOTIDE SEQUENCE</scope>
    <source>
        <strain evidence="3">LCO1.1</strain>
    </source>
</reference>